<protein>
    <submittedName>
        <fullName evidence="1">NAD(P)-binding protein</fullName>
    </submittedName>
</protein>
<feature type="non-terminal residue" evidence="1">
    <location>
        <position position="1"/>
    </location>
</feature>
<name>A0ACD1H0Z2_9EURO</name>
<keyword evidence="2" id="KW-1185">Reference proteome</keyword>
<evidence type="ECO:0000313" key="2">
    <source>
        <dbReference type="Proteomes" id="UP000249661"/>
    </source>
</evidence>
<sequence length="354" mass="39157">EMNLALPAGSTVVVTGANGYLASHTSNELLKLGYRVRGTVRSPKPWLNAFYERDFGPSSFHTVLVPDFRDPEAIEAILTGADGVVHLVSDFTLGTDINEVVPWSRQATLSVLQAASQVSSVRRVVLISSSMALYTPNPGQQGMVVDQDTWNVSAVLKALSPSWNLKTQLHDSAPPGLQKRQVEVYSACKMICEWEAWEWVRCHRPAFQFNTVVAAFAVGKILMDEIPASTMNWVRGLLHGDRTPMTLVPPKWFVDVEDIARLFVIALLEPTVASERLFAFGESANWTDVLTILEQLQPENPLIPRPMPGELHDCADIQPRGRAMQLLREFYGQPGMTPIARSIARGIGCEPLKN</sequence>
<proteinExistence type="predicted"/>
<evidence type="ECO:0000313" key="1">
    <source>
        <dbReference type="EMBL" id="RAH67286.1"/>
    </source>
</evidence>
<reference evidence="1" key="1">
    <citation type="submission" date="2018-02" db="EMBL/GenBank/DDBJ databases">
        <title>The genomes of Aspergillus section Nigri reveals drivers in fungal speciation.</title>
        <authorList>
            <consortium name="DOE Joint Genome Institute"/>
            <person name="Vesth T.C."/>
            <person name="Nybo J."/>
            <person name="Theobald S."/>
            <person name="Brandl J."/>
            <person name="Frisvad J.C."/>
            <person name="Nielsen K.F."/>
            <person name="Lyhne E.K."/>
            <person name="Kogle M.E."/>
            <person name="Kuo A."/>
            <person name="Riley R."/>
            <person name="Clum A."/>
            <person name="Nolan M."/>
            <person name="Lipzen A."/>
            <person name="Salamov A."/>
            <person name="Henrissat B."/>
            <person name="Wiebenga A."/>
            <person name="De vries R.P."/>
            <person name="Grigoriev I.V."/>
            <person name="Mortensen U.H."/>
            <person name="Andersen M.R."/>
            <person name="Baker S.E."/>
        </authorList>
    </citation>
    <scope>NUCLEOTIDE SEQUENCE</scope>
    <source>
        <strain evidence="1">CBS 121060</strain>
    </source>
</reference>
<gene>
    <name evidence="1" type="ORF">BO66DRAFT_458109</name>
</gene>
<organism evidence="1 2">
    <name type="scientific">Aspergillus aculeatinus CBS 121060</name>
    <dbReference type="NCBI Taxonomy" id="1448322"/>
    <lineage>
        <taxon>Eukaryota</taxon>
        <taxon>Fungi</taxon>
        <taxon>Dikarya</taxon>
        <taxon>Ascomycota</taxon>
        <taxon>Pezizomycotina</taxon>
        <taxon>Eurotiomycetes</taxon>
        <taxon>Eurotiomycetidae</taxon>
        <taxon>Eurotiales</taxon>
        <taxon>Aspergillaceae</taxon>
        <taxon>Aspergillus</taxon>
        <taxon>Aspergillus subgen. Circumdati</taxon>
    </lineage>
</organism>
<dbReference type="Proteomes" id="UP000249661">
    <property type="component" value="Unassembled WGS sequence"/>
</dbReference>
<accession>A0ACD1H0Z2</accession>
<dbReference type="EMBL" id="KZ824975">
    <property type="protein sequence ID" value="RAH67286.1"/>
    <property type="molecule type" value="Genomic_DNA"/>
</dbReference>